<evidence type="ECO:0000313" key="8">
    <source>
        <dbReference type="EMBL" id="NYE82187.1"/>
    </source>
</evidence>
<feature type="active site" description="Proton donor" evidence="6">
    <location>
        <position position="113"/>
    </location>
</feature>
<dbReference type="InterPro" id="IPR017867">
    <property type="entry name" value="Tyr_phospatase_low_mol_wt"/>
</dbReference>
<gene>
    <name evidence="8" type="ORF">FHW18_001458</name>
</gene>
<comment type="similarity">
    <text evidence="1">Belongs to the low molecular weight phosphotyrosine protein phosphatase family.</text>
</comment>
<dbReference type="GO" id="GO:0004725">
    <property type="term" value="F:protein tyrosine phosphatase activity"/>
    <property type="evidence" value="ECO:0007669"/>
    <property type="project" value="UniProtKB-EC"/>
</dbReference>
<accession>A0A7Y9LL50</accession>
<evidence type="ECO:0000313" key="9">
    <source>
        <dbReference type="Proteomes" id="UP000542125"/>
    </source>
</evidence>
<dbReference type="PANTHER" id="PTHR11717">
    <property type="entry name" value="LOW MOLECULAR WEIGHT PROTEIN TYROSINE PHOSPHATASE"/>
    <property type="match status" value="1"/>
</dbReference>
<keyword evidence="9" id="KW-1185">Reference proteome</keyword>
<feature type="active site" description="Nucleophile" evidence="6">
    <location>
        <position position="8"/>
    </location>
</feature>
<proteinExistence type="inferred from homology"/>
<dbReference type="AlphaFoldDB" id="A0A7Y9LL50"/>
<evidence type="ECO:0000256" key="5">
    <source>
        <dbReference type="ARBA" id="ARBA00051722"/>
    </source>
</evidence>
<dbReference type="InterPro" id="IPR050438">
    <property type="entry name" value="LMW_PTPase"/>
</dbReference>
<dbReference type="CDD" id="cd16343">
    <property type="entry name" value="LMWPTP"/>
    <property type="match status" value="1"/>
</dbReference>
<comment type="caution">
    <text evidence="8">The sequence shown here is derived from an EMBL/GenBank/DDBJ whole genome shotgun (WGS) entry which is preliminary data.</text>
</comment>
<dbReference type="Proteomes" id="UP000542125">
    <property type="component" value="Unassembled WGS sequence"/>
</dbReference>
<dbReference type="PANTHER" id="PTHR11717:SF31">
    <property type="entry name" value="LOW MOLECULAR WEIGHT PROTEIN-TYROSINE-PHOSPHATASE ETP-RELATED"/>
    <property type="match status" value="1"/>
</dbReference>
<dbReference type="EMBL" id="JACBYR010000001">
    <property type="protein sequence ID" value="NYE82187.1"/>
    <property type="molecule type" value="Genomic_DNA"/>
</dbReference>
<evidence type="ECO:0000256" key="1">
    <source>
        <dbReference type="ARBA" id="ARBA00011063"/>
    </source>
</evidence>
<name>A0A7Y9LL50_9BURK</name>
<dbReference type="Pfam" id="PF01451">
    <property type="entry name" value="LMWPc"/>
    <property type="match status" value="1"/>
</dbReference>
<dbReference type="SUPFAM" id="SSF52788">
    <property type="entry name" value="Phosphotyrosine protein phosphatases I"/>
    <property type="match status" value="1"/>
</dbReference>
<comment type="catalytic activity">
    <reaction evidence="5">
        <text>O-phospho-L-tyrosyl-[protein] + H2O = L-tyrosyl-[protein] + phosphate</text>
        <dbReference type="Rhea" id="RHEA:10684"/>
        <dbReference type="Rhea" id="RHEA-COMP:10136"/>
        <dbReference type="Rhea" id="RHEA-COMP:20101"/>
        <dbReference type="ChEBI" id="CHEBI:15377"/>
        <dbReference type="ChEBI" id="CHEBI:43474"/>
        <dbReference type="ChEBI" id="CHEBI:46858"/>
        <dbReference type="ChEBI" id="CHEBI:61978"/>
        <dbReference type="EC" id="3.1.3.48"/>
    </reaction>
</comment>
<keyword evidence="3 8" id="KW-0378">Hydrolase</keyword>
<protein>
    <recommendedName>
        <fullName evidence="2">protein-tyrosine-phosphatase</fullName>
        <ecNumber evidence="2">3.1.3.48</ecNumber>
    </recommendedName>
</protein>
<dbReference type="InterPro" id="IPR036196">
    <property type="entry name" value="Ptyr_pPase_sf"/>
</dbReference>
<dbReference type="InterPro" id="IPR023485">
    <property type="entry name" value="Ptyr_pPase"/>
</dbReference>
<dbReference type="RefSeq" id="WP_179584796.1">
    <property type="nucleotide sequence ID" value="NZ_JACBYR010000001.1"/>
</dbReference>
<evidence type="ECO:0000256" key="4">
    <source>
        <dbReference type="ARBA" id="ARBA00022912"/>
    </source>
</evidence>
<evidence type="ECO:0000256" key="3">
    <source>
        <dbReference type="ARBA" id="ARBA00022801"/>
    </source>
</evidence>
<evidence type="ECO:0000256" key="6">
    <source>
        <dbReference type="PIRSR" id="PIRSR617867-1"/>
    </source>
</evidence>
<feature type="domain" description="Phosphotyrosine protein phosphatase I" evidence="7">
    <location>
        <begin position="2"/>
        <end position="139"/>
    </location>
</feature>
<evidence type="ECO:0000259" key="7">
    <source>
        <dbReference type="SMART" id="SM00226"/>
    </source>
</evidence>
<organism evidence="8 9">
    <name type="scientific">Pigmentiphaga litoralis</name>
    <dbReference type="NCBI Taxonomy" id="516702"/>
    <lineage>
        <taxon>Bacteria</taxon>
        <taxon>Pseudomonadati</taxon>
        <taxon>Pseudomonadota</taxon>
        <taxon>Betaproteobacteria</taxon>
        <taxon>Burkholderiales</taxon>
        <taxon>Alcaligenaceae</taxon>
        <taxon>Pigmentiphaga</taxon>
    </lineage>
</organism>
<dbReference type="EC" id="3.1.3.48" evidence="2"/>
<reference evidence="8 9" key="1">
    <citation type="submission" date="2020-07" db="EMBL/GenBank/DDBJ databases">
        <title>Genomic Encyclopedia of Type Strains, Phase IV (KMG-V): Genome sequencing to study the core and pangenomes of soil and plant-associated prokaryotes.</title>
        <authorList>
            <person name="Whitman W."/>
        </authorList>
    </citation>
    <scope>NUCLEOTIDE SEQUENCE [LARGE SCALE GENOMIC DNA]</scope>
    <source>
        <strain evidence="8 9">SAS40</strain>
    </source>
</reference>
<feature type="active site" evidence="6">
    <location>
        <position position="14"/>
    </location>
</feature>
<sequence length="143" mass="15607">MNAILTICVGNICRSPMAAALLARDLPQTRVSSAGVGALIGSHADSKAIALMAKRNLDISGHIARQVGRELCQQADLILVMDQAQRRFLELHYPFVTGKVFRLCEAIRQDVPDPYRLSTAAFEYSLSLIEAGVKTWAGRIAKL</sequence>
<keyword evidence="4" id="KW-0904">Protein phosphatase</keyword>
<dbReference type="SMART" id="SM00226">
    <property type="entry name" value="LMWPc"/>
    <property type="match status" value="1"/>
</dbReference>
<evidence type="ECO:0000256" key="2">
    <source>
        <dbReference type="ARBA" id="ARBA00013064"/>
    </source>
</evidence>
<dbReference type="PRINTS" id="PR00719">
    <property type="entry name" value="LMWPTPASE"/>
</dbReference>
<dbReference type="Gene3D" id="3.40.50.2300">
    <property type="match status" value="1"/>
</dbReference>